<dbReference type="OrthoDB" id="10253254at2759"/>
<dbReference type="Proteomes" id="UP000076722">
    <property type="component" value="Unassembled WGS sequence"/>
</dbReference>
<evidence type="ECO:0000313" key="2">
    <source>
        <dbReference type="EMBL" id="KZS90521.1"/>
    </source>
</evidence>
<organism evidence="2 3">
    <name type="scientific">Sistotremastrum niveocremeum HHB9708</name>
    <dbReference type="NCBI Taxonomy" id="1314777"/>
    <lineage>
        <taxon>Eukaryota</taxon>
        <taxon>Fungi</taxon>
        <taxon>Dikarya</taxon>
        <taxon>Basidiomycota</taxon>
        <taxon>Agaricomycotina</taxon>
        <taxon>Agaricomycetes</taxon>
        <taxon>Sistotremastrales</taxon>
        <taxon>Sistotremastraceae</taxon>
        <taxon>Sertulicium</taxon>
        <taxon>Sertulicium niveocremeum</taxon>
    </lineage>
</organism>
<dbReference type="AlphaFoldDB" id="A0A164RFY9"/>
<proteinExistence type="predicted"/>
<evidence type="ECO:0000313" key="3">
    <source>
        <dbReference type="Proteomes" id="UP000076722"/>
    </source>
</evidence>
<feature type="domain" description="DEAD-box helicase OB fold" evidence="1">
    <location>
        <begin position="3"/>
        <end position="42"/>
    </location>
</feature>
<dbReference type="STRING" id="1314777.A0A164RFY9"/>
<gene>
    <name evidence="2" type="ORF">SISNIDRAFT_181868</name>
</gene>
<evidence type="ECO:0000259" key="1">
    <source>
        <dbReference type="Pfam" id="PF07717"/>
    </source>
</evidence>
<dbReference type="Pfam" id="PF07717">
    <property type="entry name" value="OB_NTP_bind"/>
    <property type="match status" value="1"/>
</dbReference>
<keyword evidence="3" id="KW-1185">Reference proteome</keyword>
<dbReference type="InterPro" id="IPR011709">
    <property type="entry name" value="DEAD-box_helicase_OB_fold"/>
</dbReference>
<sequence>MKTHQTVYIHPSSSLFQFQPPVKCVLYYELVMTSKSYLRYVFPLIGIELFDRRALQIGDGNQASVAAGGRATFLQVSLTDAFISAHYSDTFIAGKRIWNN</sequence>
<dbReference type="EMBL" id="KV419421">
    <property type="protein sequence ID" value="KZS90521.1"/>
    <property type="molecule type" value="Genomic_DNA"/>
</dbReference>
<reference evidence="2 3" key="1">
    <citation type="journal article" date="2016" name="Mol. Biol. Evol.">
        <title>Comparative Genomics of Early-Diverging Mushroom-Forming Fungi Provides Insights into the Origins of Lignocellulose Decay Capabilities.</title>
        <authorList>
            <person name="Nagy L.G."/>
            <person name="Riley R."/>
            <person name="Tritt A."/>
            <person name="Adam C."/>
            <person name="Daum C."/>
            <person name="Floudas D."/>
            <person name="Sun H."/>
            <person name="Yadav J.S."/>
            <person name="Pangilinan J."/>
            <person name="Larsson K.H."/>
            <person name="Matsuura K."/>
            <person name="Barry K."/>
            <person name="Labutti K."/>
            <person name="Kuo R."/>
            <person name="Ohm R.A."/>
            <person name="Bhattacharya S.S."/>
            <person name="Shirouzu T."/>
            <person name="Yoshinaga Y."/>
            <person name="Martin F.M."/>
            <person name="Grigoriev I.V."/>
            <person name="Hibbett D.S."/>
        </authorList>
    </citation>
    <scope>NUCLEOTIDE SEQUENCE [LARGE SCALE GENOMIC DNA]</scope>
    <source>
        <strain evidence="2 3">HHB9708</strain>
    </source>
</reference>
<protein>
    <recommendedName>
        <fullName evidence="1">DEAD-box helicase OB fold domain-containing protein</fullName>
    </recommendedName>
</protein>
<accession>A0A164RFY9</accession>
<name>A0A164RFY9_9AGAM</name>